<dbReference type="Gene3D" id="3.20.20.80">
    <property type="entry name" value="Glycosidases"/>
    <property type="match status" value="1"/>
</dbReference>
<dbReference type="PRINTS" id="PR00750">
    <property type="entry name" value="BETAAMYLASE"/>
</dbReference>
<feature type="binding site" evidence="5">
    <location>
        <position position="619"/>
    </location>
    <ligand>
        <name>substrate</name>
    </ligand>
</feature>
<proteinExistence type="inferred from homology"/>
<evidence type="ECO:0000313" key="8">
    <source>
        <dbReference type="Proteomes" id="UP001445335"/>
    </source>
</evidence>
<feature type="binding site" evidence="5">
    <location>
        <position position="229"/>
    </location>
    <ligand>
        <name>substrate</name>
    </ligand>
</feature>
<evidence type="ECO:0000256" key="1">
    <source>
        <dbReference type="ARBA" id="ARBA00005652"/>
    </source>
</evidence>
<dbReference type="EMBL" id="JALJOU010000010">
    <property type="protein sequence ID" value="KAK9841794.1"/>
    <property type="molecule type" value="Genomic_DNA"/>
</dbReference>
<dbReference type="GO" id="GO:0000272">
    <property type="term" value="P:polysaccharide catabolic process"/>
    <property type="evidence" value="ECO:0007669"/>
    <property type="project" value="UniProtKB-KW"/>
</dbReference>
<keyword evidence="6" id="KW-0326">Glycosidase</keyword>
<feature type="binding site" evidence="5">
    <location>
        <position position="509"/>
    </location>
    <ligand>
        <name>substrate</name>
    </ligand>
</feature>
<feature type="active site" description="Proton acceptor" evidence="4">
    <location>
        <position position="589"/>
    </location>
</feature>
<dbReference type="InterPro" id="IPR001554">
    <property type="entry name" value="Glyco_hydro_14"/>
</dbReference>
<evidence type="ECO:0000256" key="5">
    <source>
        <dbReference type="PIRSR" id="PIRSR601554-2"/>
    </source>
</evidence>
<comment type="similarity">
    <text evidence="1 6">Belongs to the glycosyl hydrolase 14 family.</text>
</comment>
<dbReference type="PANTHER" id="PTHR31352">
    <property type="entry name" value="BETA-AMYLASE 1, CHLOROPLASTIC"/>
    <property type="match status" value="1"/>
</dbReference>
<dbReference type="Gene3D" id="1.25.40.10">
    <property type="entry name" value="Tetratricopeptide repeat domain"/>
    <property type="match status" value="1"/>
</dbReference>
<dbReference type="PANTHER" id="PTHR31352:SF40">
    <property type="entry name" value="BETA-AMYLASE 6"/>
    <property type="match status" value="1"/>
</dbReference>
<evidence type="ECO:0000256" key="2">
    <source>
        <dbReference type="ARBA" id="ARBA00023277"/>
    </source>
</evidence>
<dbReference type="Proteomes" id="UP001445335">
    <property type="component" value="Unassembled WGS sequence"/>
</dbReference>
<keyword evidence="3 6" id="KW-0624">Polysaccharide degradation</keyword>
<keyword evidence="8" id="KW-1185">Reference proteome</keyword>
<dbReference type="SUPFAM" id="SSF48452">
    <property type="entry name" value="TPR-like"/>
    <property type="match status" value="1"/>
</dbReference>
<comment type="catalytic activity">
    <reaction evidence="6">
        <text>Hydrolysis of (1-&gt;4)-alpha-D-glucosidic linkages in polysaccharides so as to remove successive maltose units from the non-reducing ends of the chains.</text>
        <dbReference type="EC" id="3.2.1.2"/>
    </reaction>
</comment>
<feature type="binding site" evidence="5">
    <location>
        <position position="277"/>
    </location>
    <ligand>
        <name>substrate</name>
    </ligand>
</feature>
<reference evidence="7 8" key="1">
    <citation type="journal article" date="2024" name="Nat. Commun.">
        <title>Phylogenomics reveals the evolutionary origins of lichenization in chlorophyte algae.</title>
        <authorList>
            <person name="Puginier C."/>
            <person name="Libourel C."/>
            <person name="Otte J."/>
            <person name="Skaloud P."/>
            <person name="Haon M."/>
            <person name="Grisel S."/>
            <person name="Petersen M."/>
            <person name="Berrin J.G."/>
            <person name="Delaux P.M."/>
            <person name="Dal Grande F."/>
            <person name="Keller J."/>
        </authorList>
    </citation>
    <scope>NUCLEOTIDE SEQUENCE [LARGE SCALE GENOMIC DNA]</scope>
    <source>
        <strain evidence="7 8">SAG 245.80</strain>
    </source>
</reference>
<evidence type="ECO:0000256" key="3">
    <source>
        <dbReference type="ARBA" id="ARBA00023326"/>
    </source>
</evidence>
<dbReference type="GO" id="GO:0016161">
    <property type="term" value="F:beta-amylase activity"/>
    <property type="evidence" value="ECO:0007669"/>
    <property type="project" value="UniProtKB-EC"/>
</dbReference>
<protein>
    <recommendedName>
        <fullName evidence="6">Beta-amylase</fullName>
        <ecNumber evidence="6">3.2.1.2</ecNumber>
    </recommendedName>
</protein>
<dbReference type="Pfam" id="PF01373">
    <property type="entry name" value="Glyco_hydro_14"/>
    <property type="match status" value="1"/>
</dbReference>
<accession>A0AAW1S858</accession>
<name>A0AAW1S858_9CHLO</name>
<sequence>MLAPQLARASAAGGDHAAAAEDLARVSAAAPHDAGALCALGAAHAALGERAAARRCLEAAAAALPSDVGALTRLGRHLLEDGGVTRPGDHFPAPLSASARAKLSPAVFEPEPPFVPPVVQRRRARPRRKAVVAQVVQADVRNLQPLQSRRWTFDDMQKAKKNLQPEATPQPMKTSTQVFVMMPLDIIAVGELKEGQEASFILSPSHDAKLLDRQLATLEATGATGIMLDVWWGICERRGPKEYDFSAYMELFKKARKHGLKVQAVMSFHAGGGNVGDGSTDIPLPLWVIEAGEGLNDEIFYTDKRGGRDHECLSLGCDHERVLAGRTPIEVYRDFVSEFADHCRRENLWGTVLTEICMGLGPCGELRYPAYQEAGGKWSYFGQTMGADGAVTVQRGIPGIGEFQCYDQYMLDSLRAAAEAAGHPEWASPPRDGAGSYDFAPWETEFFALSNSGGWLQPYGKFFLEWYSGELVRHAEDVLDAVLPVVREDVVNANSIPPVDVAIKVAGIHWWYKSRSHAAEMTAGYYNYLERDGYEPIARLLKPRKCGFSFTCIEMSNGENPDLRHCSPEDLVAQVIAAGEKHGVQLLAENALEGGIYNADALERMASKSKHFDRITLLRLRASMFTPDDNARTGLRVKQPLAGFLNRFRQEHKPPPMEASFS</sequence>
<keyword evidence="2 6" id="KW-0119">Carbohydrate metabolism</keyword>
<feature type="binding site" evidence="5">
    <location>
        <position position="504"/>
    </location>
    <ligand>
        <name>substrate</name>
    </ligand>
</feature>
<feature type="binding site" evidence="5">
    <location>
        <begin position="590"/>
        <end position="591"/>
    </location>
    <ligand>
        <name>substrate</name>
    </ligand>
</feature>
<evidence type="ECO:0000256" key="6">
    <source>
        <dbReference type="RuleBase" id="RU000509"/>
    </source>
</evidence>
<dbReference type="EC" id="3.2.1.2" evidence="6"/>
<feature type="active site" description="Proton donor" evidence="4">
    <location>
        <position position="365"/>
    </location>
</feature>
<gene>
    <name evidence="7" type="ORF">WJX81_003713</name>
</gene>
<feature type="binding site" evidence="5">
    <location>
        <position position="551"/>
    </location>
    <ligand>
        <name>substrate</name>
    </ligand>
</feature>
<keyword evidence="6" id="KW-0378">Hydrolase</keyword>
<dbReference type="InterPro" id="IPR011990">
    <property type="entry name" value="TPR-like_helical_dom_sf"/>
</dbReference>
<feature type="binding site" evidence="5">
    <location>
        <position position="269"/>
    </location>
    <ligand>
        <name>substrate</name>
    </ligand>
</feature>
<evidence type="ECO:0000256" key="4">
    <source>
        <dbReference type="PIRSR" id="PIRSR601554-1"/>
    </source>
</evidence>
<evidence type="ECO:0000313" key="7">
    <source>
        <dbReference type="EMBL" id="KAK9841794.1"/>
    </source>
</evidence>
<comment type="caution">
    <text evidence="7">The sequence shown here is derived from an EMBL/GenBank/DDBJ whole genome shotgun (WGS) entry which is preliminary data.</text>
</comment>
<dbReference type="InterPro" id="IPR017853">
    <property type="entry name" value="GH"/>
</dbReference>
<dbReference type="AlphaFoldDB" id="A0AAW1S858"/>
<organism evidence="7 8">
    <name type="scientific">Elliptochloris bilobata</name>
    <dbReference type="NCBI Taxonomy" id="381761"/>
    <lineage>
        <taxon>Eukaryota</taxon>
        <taxon>Viridiplantae</taxon>
        <taxon>Chlorophyta</taxon>
        <taxon>core chlorophytes</taxon>
        <taxon>Trebouxiophyceae</taxon>
        <taxon>Trebouxiophyceae incertae sedis</taxon>
        <taxon>Elliptochloris clade</taxon>
        <taxon>Elliptochloris</taxon>
    </lineage>
</organism>
<dbReference type="SUPFAM" id="SSF51445">
    <property type="entry name" value="(Trans)glycosidases"/>
    <property type="match status" value="1"/>
</dbReference>